<keyword evidence="1" id="KW-0472">Membrane</keyword>
<dbReference type="GeneID" id="107267045"/>
<gene>
    <name evidence="3 4" type="primary">LOC107267045</name>
</gene>
<keyword evidence="1" id="KW-0812">Transmembrane</keyword>
<name>A0AAJ7BU28_CEPCN</name>
<feature type="transmembrane region" description="Helical" evidence="1">
    <location>
        <begin position="13"/>
        <end position="37"/>
    </location>
</feature>
<dbReference type="RefSeq" id="XP_015593738.1">
    <property type="nucleotide sequence ID" value="XM_015738252.2"/>
</dbReference>
<sequence>MVHHLHVFIDHHFIFHIFLYLHFILHFIIHIFIHIFMDHHIMEHRTMDHITIIIDDVNNLDGSWNWKMRRTFILFYMLYNAAQRTSTRRTETKFYINDEQLINCVITRV</sequence>
<dbReference type="AlphaFoldDB" id="A0AAJ7BU28"/>
<dbReference type="Proteomes" id="UP000694920">
    <property type="component" value="Unplaced"/>
</dbReference>
<reference evidence="3 4" key="1">
    <citation type="submission" date="2025-04" db="UniProtKB">
        <authorList>
            <consortium name="RefSeq"/>
        </authorList>
    </citation>
    <scope>IDENTIFICATION</scope>
</reference>
<keyword evidence="1" id="KW-1133">Transmembrane helix</keyword>
<evidence type="ECO:0000313" key="3">
    <source>
        <dbReference type="RefSeq" id="XP_015593738.1"/>
    </source>
</evidence>
<evidence type="ECO:0000313" key="2">
    <source>
        <dbReference type="Proteomes" id="UP000694920"/>
    </source>
</evidence>
<protein>
    <submittedName>
        <fullName evidence="3 4">Uncharacterized protein LOC107267045 isoform X1</fullName>
    </submittedName>
</protein>
<proteinExistence type="predicted"/>
<evidence type="ECO:0000256" key="1">
    <source>
        <dbReference type="SAM" id="Phobius"/>
    </source>
</evidence>
<dbReference type="KEGG" id="ccin:107267045"/>
<accession>A0AAJ7BU28</accession>
<evidence type="ECO:0000313" key="4">
    <source>
        <dbReference type="RefSeq" id="XP_024940020.1"/>
    </source>
</evidence>
<dbReference type="RefSeq" id="XP_024940020.1">
    <property type="nucleotide sequence ID" value="XM_025084252.1"/>
</dbReference>
<keyword evidence="2" id="KW-1185">Reference proteome</keyword>
<organism evidence="2 3">
    <name type="scientific">Cephus cinctus</name>
    <name type="common">Wheat stem sawfly</name>
    <dbReference type="NCBI Taxonomy" id="211228"/>
    <lineage>
        <taxon>Eukaryota</taxon>
        <taxon>Metazoa</taxon>
        <taxon>Ecdysozoa</taxon>
        <taxon>Arthropoda</taxon>
        <taxon>Hexapoda</taxon>
        <taxon>Insecta</taxon>
        <taxon>Pterygota</taxon>
        <taxon>Neoptera</taxon>
        <taxon>Endopterygota</taxon>
        <taxon>Hymenoptera</taxon>
        <taxon>Cephoidea</taxon>
        <taxon>Cephidae</taxon>
        <taxon>Cephus</taxon>
    </lineage>
</organism>